<dbReference type="GO" id="GO:0008168">
    <property type="term" value="F:methyltransferase activity"/>
    <property type="evidence" value="ECO:0007669"/>
    <property type="project" value="UniProtKB-KW"/>
</dbReference>
<dbReference type="InterPro" id="IPR036589">
    <property type="entry name" value="HCY_dom_sf"/>
</dbReference>
<dbReference type="OrthoDB" id="261426at2759"/>
<dbReference type="PROSITE" id="PS50970">
    <property type="entry name" value="HCY"/>
    <property type="match status" value="1"/>
</dbReference>
<dbReference type="InterPro" id="IPR003726">
    <property type="entry name" value="HCY_dom"/>
</dbReference>
<name>L1K087_GUITC</name>
<evidence type="ECO:0000313" key="7">
    <source>
        <dbReference type="EnsemblProtists" id="EKX53845"/>
    </source>
</evidence>
<dbReference type="STRING" id="905079.L1K087"/>
<accession>L1K087</accession>
<dbReference type="PANTHER" id="PTHR11103:SF18">
    <property type="entry name" value="SLR1189 PROTEIN"/>
    <property type="match status" value="1"/>
</dbReference>
<dbReference type="Gene3D" id="3.20.20.330">
    <property type="entry name" value="Homocysteine-binding-like domain"/>
    <property type="match status" value="1"/>
</dbReference>
<dbReference type="GO" id="GO:0032259">
    <property type="term" value="P:methylation"/>
    <property type="evidence" value="ECO:0007669"/>
    <property type="project" value="UniProtKB-KW"/>
</dbReference>
<dbReference type="HOGENOM" id="CLU_744860_0_0_1"/>
<keyword evidence="2" id="KW-0808">Transferase</keyword>
<feature type="region of interest" description="Disordered" evidence="4">
    <location>
        <begin position="280"/>
        <end position="306"/>
    </location>
</feature>
<proteinExistence type="predicted"/>
<dbReference type="EnsemblProtists" id="EKX53845">
    <property type="protein sequence ID" value="EKX53845"/>
    <property type="gene ID" value="GUITHDRAFT_100810"/>
</dbReference>
<dbReference type="Pfam" id="PF02574">
    <property type="entry name" value="S-methyl_trans"/>
    <property type="match status" value="1"/>
</dbReference>
<dbReference type="EMBL" id="JH992969">
    <property type="protein sequence ID" value="EKX53845.1"/>
    <property type="molecule type" value="Genomic_DNA"/>
</dbReference>
<feature type="domain" description="Hcy-binding" evidence="5">
    <location>
        <begin position="1"/>
        <end position="295"/>
    </location>
</feature>
<sequence length="372" mass="39908">MRQTNGGKAMRRILEEGKPGILHTKAFEECNVTAANKVKAVHLSFIEAGANIIETNTFGANKFALARYGLTNVVEINQAGVKIAQEAVAESGKGTIIAGAVGPTGEGTGFIDDDKAKEIALAYEVQIKAMVDAGVDAIMLETFTYLAEIRIALSKVKELFAGPVIASMAFSDEPAATNHYGPGKVAQLLHKWGADVVGVNCGGDGEGSGREDQQPSMTLRRRWSRQWEAAFLCVSGVLACPNAGHPKRVGHRNIYMATEEYFLVYAKRLFKSGVRMFGGGSDVVPSPPASTQTTKNEKNSKPAAVAKEPIPVSERTKLSSKIARIWKDRLASGKEKKDPIGPEDFVVSVEVNPAPGLSTEKVRVLTLHGMNE</sequence>
<comment type="caution">
    <text evidence="3">Lacks conserved residue(s) required for the propagation of feature annotation.</text>
</comment>
<dbReference type="SUPFAM" id="SSF82282">
    <property type="entry name" value="Homocysteine S-methyltransferase"/>
    <property type="match status" value="1"/>
</dbReference>
<protein>
    <recommendedName>
        <fullName evidence="5">Hcy-binding domain-containing protein</fullName>
    </recommendedName>
</protein>
<dbReference type="RefSeq" id="XP_005840825.1">
    <property type="nucleotide sequence ID" value="XM_005840768.1"/>
</dbReference>
<dbReference type="AlphaFoldDB" id="L1K087"/>
<reference evidence="6 8" key="1">
    <citation type="journal article" date="2012" name="Nature">
        <title>Algal genomes reveal evolutionary mosaicism and the fate of nucleomorphs.</title>
        <authorList>
            <consortium name="DOE Joint Genome Institute"/>
            <person name="Curtis B.A."/>
            <person name="Tanifuji G."/>
            <person name="Burki F."/>
            <person name="Gruber A."/>
            <person name="Irimia M."/>
            <person name="Maruyama S."/>
            <person name="Arias M.C."/>
            <person name="Ball S.G."/>
            <person name="Gile G.H."/>
            <person name="Hirakawa Y."/>
            <person name="Hopkins J.F."/>
            <person name="Kuo A."/>
            <person name="Rensing S.A."/>
            <person name="Schmutz J."/>
            <person name="Symeonidi A."/>
            <person name="Elias M."/>
            <person name="Eveleigh R.J."/>
            <person name="Herman E.K."/>
            <person name="Klute M.J."/>
            <person name="Nakayama T."/>
            <person name="Obornik M."/>
            <person name="Reyes-Prieto A."/>
            <person name="Armbrust E.V."/>
            <person name="Aves S.J."/>
            <person name="Beiko R.G."/>
            <person name="Coutinho P."/>
            <person name="Dacks J.B."/>
            <person name="Durnford D.G."/>
            <person name="Fast N.M."/>
            <person name="Green B.R."/>
            <person name="Grisdale C.J."/>
            <person name="Hempel F."/>
            <person name="Henrissat B."/>
            <person name="Hoppner M.P."/>
            <person name="Ishida K."/>
            <person name="Kim E."/>
            <person name="Koreny L."/>
            <person name="Kroth P.G."/>
            <person name="Liu Y."/>
            <person name="Malik S.B."/>
            <person name="Maier U.G."/>
            <person name="McRose D."/>
            <person name="Mock T."/>
            <person name="Neilson J.A."/>
            <person name="Onodera N.T."/>
            <person name="Poole A.M."/>
            <person name="Pritham E.J."/>
            <person name="Richards T.A."/>
            <person name="Rocap G."/>
            <person name="Roy S.W."/>
            <person name="Sarai C."/>
            <person name="Schaack S."/>
            <person name="Shirato S."/>
            <person name="Slamovits C.H."/>
            <person name="Spencer D.F."/>
            <person name="Suzuki S."/>
            <person name="Worden A.Z."/>
            <person name="Zauner S."/>
            <person name="Barry K."/>
            <person name="Bell C."/>
            <person name="Bharti A.K."/>
            <person name="Crow J.A."/>
            <person name="Grimwood J."/>
            <person name="Kramer R."/>
            <person name="Lindquist E."/>
            <person name="Lucas S."/>
            <person name="Salamov A."/>
            <person name="McFadden G.I."/>
            <person name="Lane C.E."/>
            <person name="Keeling P.J."/>
            <person name="Gray M.W."/>
            <person name="Grigoriev I.V."/>
            <person name="Archibald J.M."/>
        </authorList>
    </citation>
    <scope>NUCLEOTIDE SEQUENCE</scope>
    <source>
        <strain evidence="6 8">CCMP2712</strain>
    </source>
</reference>
<evidence type="ECO:0000256" key="2">
    <source>
        <dbReference type="ARBA" id="ARBA00022679"/>
    </source>
</evidence>
<evidence type="ECO:0000256" key="3">
    <source>
        <dbReference type="PROSITE-ProRule" id="PRU00333"/>
    </source>
</evidence>
<reference evidence="7" key="3">
    <citation type="submission" date="2015-06" db="UniProtKB">
        <authorList>
            <consortium name="EnsemblProtists"/>
        </authorList>
    </citation>
    <scope>IDENTIFICATION</scope>
</reference>
<evidence type="ECO:0000256" key="1">
    <source>
        <dbReference type="ARBA" id="ARBA00022603"/>
    </source>
</evidence>
<evidence type="ECO:0000313" key="6">
    <source>
        <dbReference type="EMBL" id="EKX53845.1"/>
    </source>
</evidence>
<dbReference type="PANTHER" id="PTHR11103">
    <property type="entry name" value="SLR1189 PROTEIN"/>
    <property type="match status" value="1"/>
</dbReference>
<dbReference type="eggNOG" id="KOG1579">
    <property type="taxonomic scope" value="Eukaryota"/>
</dbReference>
<dbReference type="PaxDb" id="55529-EKX53845"/>
<dbReference type="KEGG" id="gtt:GUITHDRAFT_100810"/>
<keyword evidence="8" id="KW-1185">Reference proteome</keyword>
<evidence type="ECO:0000259" key="5">
    <source>
        <dbReference type="PROSITE" id="PS50970"/>
    </source>
</evidence>
<dbReference type="OMA" id="FGKTKCF"/>
<evidence type="ECO:0000313" key="8">
    <source>
        <dbReference type="Proteomes" id="UP000011087"/>
    </source>
</evidence>
<gene>
    <name evidence="6" type="ORF">GUITHDRAFT_100810</name>
</gene>
<dbReference type="Proteomes" id="UP000011087">
    <property type="component" value="Unassembled WGS sequence"/>
</dbReference>
<evidence type="ECO:0000256" key="4">
    <source>
        <dbReference type="SAM" id="MobiDB-lite"/>
    </source>
</evidence>
<keyword evidence="1" id="KW-0489">Methyltransferase</keyword>
<dbReference type="GeneID" id="17310315"/>
<organism evidence="6">
    <name type="scientific">Guillardia theta (strain CCMP2712)</name>
    <name type="common">Cryptophyte</name>
    <dbReference type="NCBI Taxonomy" id="905079"/>
    <lineage>
        <taxon>Eukaryota</taxon>
        <taxon>Cryptophyceae</taxon>
        <taxon>Pyrenomonadales</taxon>
        <taxon>Geminigeraceae</taxon>
        <taxon>Guillardia</taxon>
    </lineage>
</organism>
<reference evidence="8" key="2">
    <citation type="submission" date="2012-11" db="EMBL/GenBank/DDBJ databases">
        <authorList>
            <person name="Kuo A."/>
            <person name="Curtis B.A."/>
            <person name="Tanifuji G."/>
            <person name="Burki F."/>
            <person name="Gruber A."/>
            <person name="Irimia M."/>
            <person name="Maruyama S."/>
            <person name="Arias M.C."/>
            <person name="Ball S.G."/>
            <person name="Gile G.H."/>
            <person name="Hirakawa Y."/>
            <person name="Hopkins J.F."/>
            <person name="Rensing S.A."/>
            <person name="Schmutz J."/>
            <person name="Symeonidi A."/>
            <person name="Elias M."/>
            <person name="Eveleigh R.J."/>
            <person name="Herman E.K."/>
            <person name="Klute M.J."/>
            <person name="Nakayama T."/>
            <person name="Obornik M."/>
            <person name="Reyes-Prieto A."/>
            <person name="Armbrust E.V."/>
            <person name="Aves S.J."/>
            <person name="Beiko R.G."/>
            <person name="Coutinho P."/>
            <person name="Dacks J.B."/>
            <person name="Durnford D.G."/>
            <person name="Fast N.M."/>
            <person name="Green B.R."/>
            <person name="Grisdale C."/>
            <person name="Hempe F."/>
            <person name="Henrissat B."/>
            <person name="Hoppner M.P."/>
            <person name="Ishida K.-I."/>
            <person name="Kim E."/>
            <person name="Koreny L."/>
            <person name="Kroth P.G."/>
            <person name="Liu Y."/>
            <person name="Malik S.-B."/>
            <person name="Maier U.G."/>
            <person name="McRose D."/>
            <person name="Mock T."/>
            <person name="Neilson J.A."/>
            <person name="Onodera N.T."/>
            <person name="Poole A.M."/>
            <person name="Pritham E.J."/>
            <person name="Richards T.A."/>
            <person name="Rocap G."/>
            <person name="Roy S.W."/>
            <person name="Sarai C."/>
            <person name="Schaack S."/>
            <person name="Shirato S."/>
            <person name="Slamovits C.H."/>
            <person name="Spencer D.F."/>
            <person name="Suzuki S."/>
            <person name="Worden A.Z."/>
            <person name="Zauner S."/>
            <person name="Barry K."/>
            <person name="Bell C."/>
            <person name="Bharti A.K."/>
            <person name="Crow J.A."/>
            <person name="Grimwood J."/>
            <person name="Kramer R."/>
            <person name="Lindquist E."/>
            <person name="Lucas S."/>
            <person name="Salamov A."/>
            <person name="McFadden G.I."/>
            <person name="Lane C.E."/>
            <person name="Keeling P.J."/>
            <person name="Gray M.W."/>
            <person name="Grigoriev I.V."/>
            <person name="Archibald J.M."/>
        </authorList>
    </citation>
    <scope>NUCLEOTIDE SEQUENCE</scope>
    <source>
        <strain evidence="8">CCMP2712</strain>
    </source>
</reference>